<comment type="caution">
    <text evidence="1">The sequence shown here is derived from an EMBL/GenBank/DDBJ whole genome shotgun (WGS) entry which is preliminary data.</text>
</comment>
<protein>
    <submittedName>
        <fullName evidence="1">Uncharacterized protein</fullName>
    </submittedName>
</protein>
<reference evidence="1" key="1">
    <citation type="journal article" date="2022" name="DNA Res.">
        <title>Genome analysis of five recently described species of the CUG-Ser clade uncovers Candida theae as a new hybrid lineage with pathogenic potential in the Candida parapsilosis species complex.</title>
        <authorList>
            <person name="Mixao V."/>
            <person name="Del Olmo V."/>
            <person name="Hegedusova E."/>
            <person name="Saus E."/>
            <person name="Pryszcz L."/>
            <person name="Cillingova A."/>
            <person name="Nosek J."/>
            <person name="Gabaldon T."/>
        </authorList>
    </citation>
    <scope>NUCLEOTIDE SEQUENCE</scope>
    <source>
        <strain evidence="1">CBS 10844</strain>
    </source>
</reference>
<dbReference type="GeneID" id="73378803"/>
<evidence type="ECO:0000313" key="1">
    <source>
        <dbReference type="EMBL" id="KAI3405967.2"/>
    </source>
</evidence>
<organism evidence="1 2">
    <name type="scientific">Candida oxycetoniae</name>
    <dbReference type="NCBI Taxonomy" id="497107"/>
    <lineage>
        <taxon>Eukaryota</taxon>
        <taxon>Fungi</taxon>
        <taxon>Dikarya</taxon>
        <taxon>Ascomycota</taxon>
        <taxon>Saccharomycotina</taxon>
        <taxon>Pichiomycetes</taxon>
        <taxon>Debaryomycetaceae</taxon>
        <taxon>Candida/Lodderomyces clade</taxon>
        <taxon>Candida</taxon>
    </lineage>
</organism>
<evidence type="ECO:0000313" key="2">
    <source>
        <dbReference type="Proteomes" id="UP001202479"/>
    </source>
</evidence>
<dbReference type="RefSeq" id="XP_049181712.1">
    <property type="nucleotide sequence ID" value="XM_049322282.1"/>
</dbReference>
<keyword evidence="2" id="KW-1185">Reference proteome</keyword>
<name>A0AAI9SZP1_9ASCO</name>
<dbReference type="Proteomes" id="UP001202479">
    <property type="component" value="Unassembled WGS sequence"/>
</dbReference>
<gene>
    <name evidence="1" type="ORF">KGF56_001186</name>
</gene>
<dbReference type="EMBL" id="JAHUZD010000026">
    <property type="protein sequence ID" value="KAI3405967.2"/>
    <property type="molecule type" value="Genomic_DNA"/>
</dbReference>
<accession>A0AAI9SZP1</accession>
<sequence>MSLRENLVAKFVVYYGKALNNLRQMLNKRDVASMSRASLSSLYLHIIAIYEEETVDQSFTFGSGLVQLTRDIIVKHQQITCPSVLKYVANASKSWYFPAYDQKCLKELNRFILSLEVYAKKSCNFQALCSYNDLIEFSKKFDDWAFKFDSYQVVRDWLISAPSGLFVLPNFTTDEFELVVLYLYKVLMMMLPNLFPRALFCYPHLIRVFPMTPPPQPLKNSYLQYVCQYCIRVHDFFYKRYNLLINLTETSKRELMMKAWNEVIIEEFSNTHFDYYHFLHFPMSLPFHRLWDMGMKSVDMKHLYSYNHYQTEWFRKNCFQDPVVEIHYRNFGFGPIPQTFSFNDTLLVDSAGDIENNLLVSYQNLINGVANEQDVIPEYTLVQAPFELTINEAYKLLGDFQELRREKEKQNLEFKS</sequence>
<proteinExistence type="predicted"/>
<dbReference type="AlphaFoldDB" id="A0AAI9SZP1"/>